<feature type="compositionally biased region" description="Basic residues" evidence="1">
    <location>
        <begin position="805"/>
        <end position="827"/>
    </location>
</feature>
<feature type="compositionally biased region" description="Basic residues" evidence="1">
    <location>
        <begin position="609"/>
        <end position="621"/>
    </location>
</feature>
<sequence>MKEQTKNGNEVVDCIDRRVEKDIQDELMITCTACGRLNRKRKLICEGCNEREEAKNTAIKVEHDEDNVYDHVPTNHKASHQITITDPVFCNPNSYDTVAMVLRKIGKDIGIYKYGGQLRHWTFICCDGLPYVICKKLQEEAVICTENNCHEKFLSKDKFMVHARVVHKDQEYCQFVKEFDWFYLRIGAGHYEMNLIKSFFELNWVPYLETLCERMGFISEAAKQYAKACKDLHKSWNLLLIFHIASLRELVLPYVRHCILSGKVPDAKHFLEYSNNVYQSTQRPNFKYMMDTVCRFSQGIINFRMAIRRNNSDLLKSAKYMTKELFHGRQHPKYQQIEVNDTIQDMLMPENVQIINDAYSSITTSENKSTGQDFDFVLEEKNRQLKSWIPKGMPTDTIWQTVCRNNLILEKIKENSMFMFGIHSDKGVSKPLDIDDAVYSFRCNLRSTDYLNKSVDHTSVSNVALDEQLVHFIEKATSKRMAYIRTSILNKEIESTVFLRSPLPVTPYEREKIYSLENMTVARIKLEIERMLNLIPDGIQYEYHQQLFTNTTNRTKGNSEGGEVEDDVNSVDTGSENDNEHDEVDVQNDVDIDVVLDHDDSDKSEKNKPNHAKPKPGKFKAGKLSAAQILNNKVQAKRMAKSRIMNKLKKLKNKLLTEQPYEPVEVLYVVYERTTKKFKYDGSGFLVNRFENCRPLSSGIPRKKVTERKGGCQQLHINKDKGVQFLTPKKYMYPFAPSAGKSLAEKQKAEIDGLNIQVEDSEVIISKKTSTTKSTNSKEPKKKPVKRTLALPDESVPVIRIDAKARKRKSRGKKALPRKRNTQKRKRAETESDTESDTEVSSVNDDEVISDSNISDSNEDMEDLSENNVAVLPMLNDTSFSEKMSEVTESLDLHLEANGLSFIDLVNITMNSEIEADIHAPCTDDKPTSRKKRVTPQACQVIEADIHAPCTDDKPTSSKKRVTPQACQVIEADIHAPCTDDKPTSSKKRVTLKHVKCGHSCPCTDDKPTSSKKRVTPQACQVIEADIHAPCTDDKPTSSKKRVTPQACQVIEADTEKDSPKIVQVNVGDHVAIRHGKIIFPAMINRIDDHDDSVYWIQFFKEISNNKWSLEHKEFSAIHTDFLKILAPPDLVFESCSRFNYKFQDL</sequence>
<feature type="region of interest" description="Disordered" evidence="1">
    <location>
        <begin position="767"/>
        <end position="863"/>
    </location>
</feature>
<dbReference type="InterPro" id="IPR013087">
    <property type="entry name" value="Znf_C2H2_type"/>
</dbReference>
<feature type="region of interest" description="Disordered" evidence="1">
    <location>
        <begin position="552"/>
        <end position="622"/>
    </location>
</feature>
<feature type="compositionally biased region" description="Acidic residues" evidence="1">
    <location>
        <begin position="831"/>
        <end position="849"/>
    </location>
</feature>
<evidence type="ECO:0000313" key="4">
    <source>
        <dbReference type="Proteomes" id="UP000507470"/>
    </source>
</evidence>
<reference evidence="3 4" key="1">
    <citation type="submission" date="2020-06" db="EMBL/GenBank/DDBJ databases">
        <authorList>
            <person name="Li R."/>
            <person name="Bekaert M."/>
        </authorList>
    </citation>
    <scope>NUCLEOTIDE SEQUENCE [LARGE SCALE GENOMIC DNA]</scope>
    <source>
        <strain evidence="4">wild</strain>
    </source>
</reference>
<name>A0A6J8ENJ8_MYTCO</name>
<feature type="compositionally biased region" description="Basic and acidic residues" evidence="1">
    <location>
        <begin position="595"/>
        <end position="608"/>
    </location>
</feature>
<organism evidence="3 4">
    <name type="scientific">Mytilus coruscus</name>
    <name type="common">Sea mussel</name>
    <dbReference type="NCBI Taxonomy" id="42192"/>
    <lineage>
        <taxon>Eukaryota</taxon>
        <taxon>Metazoa</taxon>
        <taxon>Spiralia</taxon>
        <taxon>Lophotrochozoa</taxon>
        <taxon>Mollusca</taxon>
        <taxon>Bivalvia</taxon>
        <taxon>Autobranchia</taxon>
        <taxon>Pteriomorphia</taxon>
        <taxon>Mytilida</taxon>
        <taxon>Mytiloidea</taxon>
        <taxon>Mytilidae</taxon>
        <taxon>Mytilinae</taxon>
        <taxon>Mytilus</taxon>
    </lineage>
</organism>
<dbReference type="AlphaFoldDB" id="A0A6J8ENJ8"/>
<accession>A0A6J8ENJ8</accession>
<gene>
    <name evidence="3" type="ORF">MCOR_54291</name>
</gene>
<dbReference type="EMBL" id="CACVKT020009531">
    <property type="protein sequence ID" value="CAC5422229.1"/>
    <property type="molecule type" value="Genomic_DNA"/>
</dbReference>
<dbReference type="PROSITE" id="PS00028">
    <property type="entry name" value="ZINC_FINGER_C2H2_1"/>
    <property type="match status" value="1"/>
</dbReference>
<feature type="domain" description="C2H2-type" evidence="2">
    <location>
        <begin position="144"/>
        <end position="167"/>
    </location>
</feature>
<proteinExistence type="predicted"/>
<dbReference type="OrthoDB" id="5971732at2759"/>
<dbReference type="Proteomes" id="UP000507470">
    <property type="component" value="Unassembled WGS sequence"/>
</dbReference>
<evidence type="ECO:0000313" key="3">
    <source>
        <dbReference type="EMBL" id="CAC5422229.1"/>
    </source>
</evidence>
<evidence type="ECO:0000259" key="2">
    <source>
        <dbReference type="PROSITE" id="PS00028"/>
    </source>
</evidence>
<keyword evidence="4" id="KW-1185">Reference proteome</keyword>
<evidence type="ECO:0000256" key="1">
    <source>
        <dbReference type="SAM" id="MobiDB-lite"/>
    </source>
</evidence>
<protein>
    <recommendedName>
        <fullName evidence="2">C2H2-type domain-containing protein</fullName>
    </recommendedName>
</protein>
<feature type="compositionally biased region" description="Low complexity" evidence="1">
    <location>
        <begin position="767"/>
        <end position="777"/>
    </location>
</feature>
<feature type="compositionally biased region" description="Acidic residues" evidence="1">
    <location>
        <begin position="562"/>
        <end position="594"/>
    </location>
</feature>